<gene>
    <name evidence="2" type="ORF">HaLaN_17063</name>
</gene>
<feature type="region of interest" description="Disordered" evidence="1">
    <location>
        <begin position="1"/>
        <end position="107"/>
    </location>
</feature>
<dbReference type="Proteomes" id="UP000485058">
    <property type="component" value="Unassembled WGS sequence"/>
</dbReference>
<evidence type="ECO:0000313" key="3">
    <source>
        <dbReference type="Proteomes" id="UP000485058"/>
    </source>
</evidence>
<reference evidence="2 3" key="1">
    <citation type="submission" date="2020-02" db="EMBL/GenBank/DDBJ databases">
        <title>Draft genome sequence of Haematococcus lacustris strain NIES-144.</title>
        <authorList>
            <person name="Morimoto D."/>
            <person name="Nakagawa S."/>
            <person name="Yoshida T."/>
            <person name="Sawayama S."/>
        </authorList>
    </citation>
    <scope>NUCLEOTIDE SEQUENCE [LARGE SCALE GENOMIC DNA]</scope>
    <source>
        <strain evidence="2 3">NIES-144</strain>
    </source>
</reference>
<name>A0A699ZMM8_HAELA</name>
<keyword evidence="3" id="KW-1185">Reference proteome</keyword>
<organism evidence="2 3">
    <name type="scientific">Haematococcus lacustris</name>
    <name type="common">Green alga</name>
    <name type="synonym">Haematococcus pluvialis</name>
    <dbReference type="NCBI Taxonomy" id="44745"/>
    <lineage>
        <taxon>Eukaryota</taxon>
        <taxon>Viridiplantae</taxon>
        <taxon>Chlorophyta</taxon>
        <taxon>core chlorophytes</taxon>
        <taxon>Chlorophyceae</taxon>
        <taxon>CS clade</taxon>
        <taxon>Chlamydomonadales</taxon>
        <taxon>Haematococcaceae</taxon>
        <taxon>Haematococcus</taxon>
    </lineage>
</organism>
<protein>
    <submittedName>
        <fullName evidence="2">Uncharacterized protein</fullName>
    </submittedName>
</protein>
<feature type="compositionally biased region" description="Low complexity" evidence="1">
    <location>
        <begin position="1"/>
        <end position="28"/>
    </location>
</feature>
<dbReference type="EMBL" id="BLLF01001558">
    <property type="protein sequence ID" value="GFH20014.1"/>
    <property type="molecule type" value="Genomic_DNA"/>
</dbReference>
<feature type="region of interest" description="Disordered" evidence="1">
    <location>
        <begin position="124"/>
        <end position="207"/>
    </location>
</feature>
<evidence type="ECO:0000256" key="1">
    <source>
        <dbReference type="SAM" id="MobiDB-lite"/>
    </source>
</evidence>
<proteinExistence type="predicted"/>
<feature type="compositionally biased region" description="Low complexity" evidence="1">
    <location>
        <begin position="190"/>
        <end position="207"/>
    </location>
</feature>
<dbReference type="AlphaFoldDB" id="A0A699ZMM8"/>
<sequence length="207" mass="21047">MQQLAAAAQMSASELCSGSSSKAGWSGAMPSGPEGADSSSALRAAASGSLPARTPQAQQAALGSHCSAPPPQLVAGALPSQPPKSCSRNPAASSRPPIPPGAAKPGLEARYQSLMQDFQAFVGSRRRCSSADRVRQRSQHTLPSPRPAHRPTHSLDLTASAGNAPALMDGVELEHLTPPCSPEPHSLGYTASSPPAASASTTWLPSS</sequence>
<comment type="caution">
    <text evidence="2">The sequence shown here is derived from an EMBL/GenBank/DDBJ whole genome shotgun (WGS) entry which is preliminary data.</text>
</comment>
<feature type="non-terminal residue" evidence="2">
    <location>
        <position position="207"/>
    </location>
</feature>
<accession>A0A699ZMM8</accession>
<feature type="compositionally biased region" description="Polar residues" evidence="1">
    <location>
        <begin position="83"/>
        <end position="92"/>
    </location>
</feature>
<feature type="compositionally biased region" description="Low complexity" evidence="1">
    <location>
        <begin position="35"/>
        <end position="53"/>
    </location>
</feature>
<evidence type="ECO:0000313" key="2">
    <source>
        <dbReference type="EMBL" id="GFH20014.1"/>
    </source>
</evidence>